<gene>
    <name evidence="1" type="ORF">MRATA1EN3_LOCUS11483</name>
</gene>
<sequence>MAVPHKGEAACCPPSRACSDVEGVLRAPSCSGSGSHAVSVTAVLLMAEVRPTAGGSGETPLQGRKSVVVTAVSTPGSGAHSARAAPSTQRRGPREEASFVIPASTDRVKRQATGPPSASCSPKPSEGSRAQASGGTGPVGAACPRYHLEPALSVMVIRSHFRLTCAREHTSRHAASPGRYAPVRTSQLLPCEDRPSLCAEDAAPLRSPLEPVQACQGSRAAGHAGLTAPVIPGGPHGVPRLPDSPPPGAAPSLGGSGHVLVWPPCLKLGEPAGQGPGTVQGPQSGCRASAEKS</sequence>
<evidence type="ECO:0000313" key="1">
    <source>
        <dbReference type="EMBL" id="CAI9700270.1"/>
    </source>
</evidence>
<evidence type="ECO:0000313" key="2">
    <source>
        <dbReference type="Proteomes" id="UP001162501"/>
    </source>
</evidence>
<name>A0ACB0EI13_RANTA</name>
<reference evidence="1" key="1">
    <citation type="submission" date="2023-05" db="EMBL/GenBank/DDBJ databases">
        <authorList>
            <consortium name="ELIXIR-Norway"/>
        </authorList>
    </citation>
    <scope>NUCLEOTIDE SEQUENCE</scope>
</reference>
<protein>
    <submittedName>
        <fullName evidence="1">Uncharacterized protein</fullName>
    </submittedName>
</protein>
<dbReference type="Proteomes" id="UP001162501">
    <property type="component" value="Chromosome 20"/>
</dbReference>
<accession>A0ACB0EI13</accession>
<dbReference type="EMBL" id="OX596104">
    <property type="protein sequence ID" value="CAI9700270.1"/>
    <property type="molecule type" value="Genomic_DNA"/>
</dbReference>
<organism evidence="1 2">
    <name type="scientific">Rangifer tarandus platyrhynchus</name>
    <name type="common">Svalbard reindeer</name>
    <dbReference type="NCBI Taxonomy" id="3082113"/>
    <lineage>
        <taxon>Eukaryota</taxon>
        <taxon>Metazoa</taxon>
        <taxon>Chordata</taxon>
        <taxon>Craniata</taxon>
        <taxon>Vertebrata</taxon>
        <taxon>Euteleostomi</taxon>
        <taxon>Mammalia</taxon>
        <taxon>Eutheria</taxon>
        <taxon>Laurasiatheria</taxon>
        <taxon>Artiodactyla</taxon>
        <taxon>Ruminantia</taxon>
        <taxon>Pecora</taxon>
        <taxon>Cervidae</taxon>
        <taxon>Odocoileinae</taxon>
        <taxon>Rangifer</taxon>
    </lineage>
</organism>
<proteinExistence type="predicted"/>